<dbReference type="EnsemblMetazoa" id="G14531.1">
    <property type="protein sequence ID" value="G14531.1:cds"/>
    <property type="gene ID" value="G14531"/>
</dbReference>
<evidence type="ECO:0000313" key="1">
    <source>
        <dbReference type="EnsemblMetazoa" id="G14531.1:cds"/>
    </source>
</evidence>
<keyword evidence="2" id="KW-1185">Reference proteome</keyword>
<sequence length="112" mass="12523">MYGRSALLTLLGKETDLGVVAGDMCIVRNIVPSNDFNKQRCYLSTPPTKFELQAYERTELQEPFEGVVESVSFTRVHSEISQFLGGMNKVGNFYTSAILKASEDFKTTFTPN</sequence>
<organism evidence="1 2">
    <name type="scientific">Magallana gigas</name>
    <name type="common">Pacific oyster</name>
    <name type="synonym">Crassostrea gigas</name>
    <dbReference type="NCBI Taxonomy" id="29159"/>
    <lineage>
        <taxon>Eukaryota</taxon>
        <taxon>Metazoa</taxon>
        <taxon>Spiralia</taxon>
        <taxon>Lophotrochozoa</taxon>
        <taxon>Mollusca</taxon>
        <taxon>Bivalvia</taxon>
        <taxon>Autobranchia</taxon>
        <taxon>Pteriomorphia</taxon>
        <taxon>Ostreida</taxon>
        <taxon>Ostreoidea</taxon>
        <taxon>Ostreidae</taxon>
        <taxon>Magallana</taxon>
    </lineage>
</organism>
<protein>
    <submittedName>
        <fullName evidence="1">Uncharacterized protein</fullName>
    </submittedName>
</protein>
<accession>A0A8W8IJ25</accession>
<reference evidence="1" key="1">
    <citation type="submission" date="2022-08" db="UniProtKB">
        <authorList>
            <consortium name="EnsemblMetazoa"/>
        </authorList>
    </citation>
    <scope>IDENTIFICATION</scope>
    <source>
        <strain evidence="1">05x7-T-G4-1.051#20</strain>
    </source>
</reference>
<proteinExistence type="predicted"/>
<evidence type="ECO:0000313" key="2">
    <source>
        <dbReference type="Proteomes" id="UP000005408"/>
    </source>
</evidence>
<dbReference type="Proteomes" id="UP000005408">
    <property type="component" value="Unassembled WGS sequence"/>
</dbReference>
<name>A0A8W8IJ25_MAGGI</name>
<dbReference type="AlphaFoldDB" id="A0A8W8IJ25"/>